<dbReference type="Proteomes" id="UP000325286">
    <property type="component" value="Chromosome"/>
</dbReference>
<reference evidence="8 9" key="1">
    <citation type="submission" date="2019-08" db="EMBL/GenBank/DDBJ databases">
        <title>Deep-cultivation of Planctomycetes and their phenomic and genomic characterization uncovers novel biology.</title>
        <authorList>
            <person name="Wiegand S."/>
            <person name="Jogler M."/>
            <person name="Boedeker C."/>
            <person name="Pinto D."/>
            <person name="Vollmers J."/>
            <person name="Rivas-Marin E."/>
            <person name="Kohn T."/>
            <person name="Peeters S.H."/>
            <person name="Heuer A."/>
            <person name="Rast P."/>
            <person name="Oberbeckmann S."/>
            <person name="Bunk B."/>
            <person name="Jeske O."/>
            <person name="Meyerdierks A."/>
            <person name="Storesund J.E."/>
            <person name="Kallscheuer N."/>
            <person name="Luecker S."/>
            <person name="Lage O.M."/>
            <person name="Pohl T."/>
            <person name="Merkel B.J."/>
            <person name="Hornburger P."/>
            <person name="Mueller R.-W."/>
            <person name="Bruemmer F."/>
            <person name="Labrenz M."/>
            <person name="Spormann A.M."/>
            <person name="Op den Camp H."/>
            <person name="Overmann J."/>
            <person name="Amann R."/>
            <person name="Jetten M.S.M."/>
            <person name="Mascher T."/>
            <person name="Medema M.H."/>
            <person name="Devos D.P."/>
            <person name="Kaster A.-K."/>
            <person name="Ovreas L."/>
            <person name="Rohde M."/>
            <person name="Galperin M.Y."/>
            <person name="Jogler C."/>
        </authorList>
    </citation>
    <scope>NUCLEOTIDE SEQUENCE [LARGE SCALE GENOMIC DNA]</scope>
    <source>
        <strain evidence="8 9">UC8</strain>
    </source>
</reference>
<dbReference type="PROSITE" id="PS50011">
    <property type="entry name" value="PROTEIN_KINASE_DOM"/>
    <property type="match status" value="1"/>
</dbReference>
<dbReference type="PROSITE" id="PS00107">
    <property type="entry name" value="PROTEIN_KINASE_ATP"/>
    <property type="match status" value="1"/>
</dbReference>
<dbReference type="InterPro" id="IPR039448">
    <property type="entry name" value="Beta_helix"/>
</dbReference>
<sequence length="995" mass="106534">MDPAAQGTILADALLIDRVVKRFEEAWRNGEQPQVEPFLEGLPATHRSIAHQRLHAAAHRLQVEEDKRELENDSLAVTYLHDTSELDTKNGETPPATPANMPERLGAFELQAELGRGAFGVVYQAYDSRLDRKVAIKVPLLDSEKSRQQYIDEARKAAMIESVGIVPVYHVDTTANGSPYVVQKFIDGPNLRSLLQRVGGLGLQPALTIVRDVARSLALAHRSGMIHRDLKPENILLDKEGVPWIADFGLALREDEQDGREGEVAGTPLYMSPEQVRGNADWLDGRTDIWAAGVLLYELIAGRPPFNAKNVERLIREICRRDPKPLSQRSADIPVELDEIFSRCCAKKARDRFASADELATRLDQVLQELFPGGSTLSDTSAWPSTAHSTQPSAGSEAELPARLSGGERAARTASPRQTKRNSAVEVLSEQDSGEVQPTVLLPARRPMRWGLWGAAILLAVAALGSGAYIWSSSPSRLAGKAAGVPGDNPRQSEPPGIVEPPSPPEPPWPYEPAALPPDVPFVIPPPDFSHLVVSLDGQKPVGQEKAYQTISEALADVESGGEVELRPGFYNESLVIDKPVVLSGANSRSQVVIQSTAGPCVTVKGGTLAAGRITFRGQGVPGQHEFNTIDLVEGAVQLTDCEVSAATFCCVKARKGTRLTAAECGFVALTDSAVSCRESQPVSLSGCTFRDCSEGAAIELISGTGSIIDCKVLGNNQYGIYCEATGETPVSVRNCTLEGCQRAGIQSLEQGAIDIQGGMLTRCKVSVEARGGSVRMRDLVALDGTGPCLSVTRQGRVEATGCEFRACLVGLAMEDSQVKLTDCQILAMGYMGVFTKPGSHLELIDCRIERARETGMTLVDTRLTITGGSVSHNGAGGIYASGSRGVVTANNVTIDANSKIGFHLTDGAASFTGGQISKHEFGVLVESSPGAIEATDFDARLLLLDSNTEAAFQFLDGTEGDLKACRTLGHPPNKDLLESPKASVLVDKECKFGQ</sequence>
<keyword evidence="1 8" id="KW-0808">Transferase</keyword>
<dbReference type="GO" id="GO:0005524">
    <property type="term" value="F:ATP binding"/>
    <property type="evidence" value="ECO:0007669"/>
    <property type="project" value="UniProtKB-UniRule"/>
</dbReference>
<dbReference type="SUPFAM" id="SSF51126">
    <property type="entry name" value="Pectin lyase-like"/>
    <property type="match status" value="2"/>
</dbReference>
<feature type="compositionally biased region" description="Polar residues" evidence="6">
    <location>
        <begin position="378"/>
        <end position="394"/>
    </location>
</feature>
<dbReference type="InterPro" id="IPR011009">
    <property type="entry name" value="Kinase-like_dom_sf"/>
</dbReference>
<name>A0A5B9QWK5_9BACT</name>
<dbReference type="PANTHER" id="PTHR43289">
    <property type="entry name" value="MITOGEN-ACTIVATED PROTEIN KINASE KINASE KINASE 20-RELATED"/>
    <property type="match status" value="1"/>
</dbReference>
<evidence type="ECO:0000256" key="2">
    <source>
        <dbReference type="ARBA" id="ARBA00022741"/>
    </source>
</evidence>
<keyword evidence="3 8" id="KW-0418">Kinase</keyword>
<dbReference type="OrthoDB" id="256097at2"/>
<keyword evidence="2 5" id="KW-0547">Nucleotide-binding</keyword>
<dbReference type="KEGG" id="rul:UC8_03080"/>
<dbReference type="Gene3D" id="1.10.510.10">
    <property type="entry name" value="Transferase(Phosphotransferase) domain 1"/>
    <property type="match status" value="1"/>
</dbReference>
<dbReference type="Gene3D" id="2.160.20.10">
    <property type="entry name" value="Single-stranded right-handed beta-helix, Pectin lyase-like"/>
    <property type="match status" value="2"/>
</dbReference>
<dbReference type="InterPro" id="IPR000719">
    <property type="entry name" value="Prot_kinase_dom"/>
</dbReference>
<dbReference type="PROSITE" id="PS00108">
    <property type="entry name" value="PROTEIN_KINASE_ST"/>
    <property type="match status" value="1"/>
</dbReference>
<evidence type="ECO:0000256" key="1">
    <source>
        <dbReference type="ARBA" id="ARBA00022679"/>
    </source>
</evidence>
<evidence type="ECO:0000256" key="6">
    <source>
        <dbReference type="SAM" id="MobiDB-lite"/>
    </source>
</evidence>
<evidence type="ECO:0000259" key="7">
    <source>
        <dbReference type="PROSITE" id="PS50011"/>
    </source>
</evidence>
<dbReference type="InterPro" id="IPR011050">
    <property type="entry name" value="Pectin_lyase_fold/virulence"/>
</dbReference>
<dbReference type="PANTHER" id="PTHR43289:SF6">
    <property type="entry name" value="SERINE_THREONINE-PROTEIN KINASE NEKL-3"/>
    <property type="match status" value="1"/>
</dbReference>
<dbReference type="EMBL" id="CP042914">
    <property type="protein sequence ID" value="QEG38351.1"/>
    <property type="molecule type" value="Genomic_DNA"/>
</dbReference>
<feature type="region of interest" description="Disordered" evidence="6">
    <location>
        <begin position="378"/>
        <end position="433"/>
    </location>
</feature>
<evidence type="ECO:0000256" key="4">
    <source>
        <dbReference type="ARBA" id="ARBA00022840"/>
    </source>
</evidence>
<dbReference type="SMART" id="SM00220">
    <property type="entry name" value="S_TKc"/>
    <property type="match status" value="1"/>
</dbReference>
<dbReference type="Gene3D" id="3.30.200.20">
    <property type="entry name" value="Phosphorylase Kinase, domain 1"/>
    <property type="match status" value="1"/>
</dbReference>
<organism evidence="8 9">
    <name type="scientific">Roseimaritima ulvae</name>
    <dbReference type="NCBI Taxonomy" id="980254"/>
    <lineage>
        <taxon>Bacteria</taxon>
        <taxon>Pseudomonadati</taxon>
        <taxon>Planctomycetota</taxon>
        <taxon>Planctomycetia</taxon>
        <taxon>Pirellulales</taxon>
        <taxon>Pirellulaceae</taxon>
        <taxon>Roseimaritima</taxon>
    </lineage>
</organism>
<keyword evidence="4 5" id="KW-0067">ATP-binding</keyword>
<dbReference type="GO" id="GO:0004674">
    <property type="term" value="F:protein serine/threonine kinase activity"/>
    <property type="evidence" value="ECO:0007669"/>
    <property type="project" value="UniProtKB-EC"/>
</dbReference>
<dbReference type="SUPFAM" id="SSF56112">
    <property type="entry name" value="Protein kinase-like (PK-like)"/>
    <property type="match status" value="1"/>
</dbReference>
<feature type="binding site" evidence="5">
    <location>
        <position position="137"/>
    </location>
    <ligand>
        <name>ATP</name>
        <dbReference type="ChEBI" id="CHEBI:30616"/>
    </ligand>
</feature>
<accession>A0A5B9QWK5</accession>
<dbReference type="InterPro" id="IPR008271">
    <property type="entry name" value="Ser/Thr_kinase_AS"/>
</dbReference>
<dbReference type="Pfam" id="PF13229">
    <property type="entry name" value="Beta_helix"/>
    <property type="match status" value="2"/>
</dbReference>
<dbReference type="EC" id="2.7.11.1" evidence="8"/>
<gene>
    <name evidence="8" type="primary">pknB_3</name>
    <name evidence="8" type="ORF">UC8_03080</name>
</gene>
<protein>
    <submittedName>
        <fullName evidence="8">Serine/threonine-protein kinase PknB</fullName>
        <ecNumber evidence="8">2.7.11.1</ecNumber>
    </submittedName>
</protein>
<evidence type="ECO:0000313" key="8">
    <source>
        <dbReference type="EMBL" id="QEG38351.1"/>
    </source>
</evidence>
<dbReference type="InterPro" id="IPR017441">
    <property type="entry name" value="Protein_kinase_ATP_BS"/>
</dbReference>
<evidence type="ECO:0000256" key="3">
    <source>
        <dbReference type="ARBA" id="ARBA00022777"/>
    </source>
</evidence>
<dbReference type="CDD" id="cd14014">
    <property type="entry name" value="STKc_PknB_like"/>
    <property type="match status" value="1"/>
</dbReference>
<dbReference type="InterPro" id="IPR006626">
    <property type="entry name" value="PbH1"/>
</dbReference>
<feature type="compositionally biased region" description="Pro residues" evidence="6">
    <location>
        <begin position="498"/>
        <end position="513"/>
    </location>
</feature>
<proteinExistence type="predicted"/>
<evidence type="ECO:0000256" key="5">
    <source>
        <dbReference type="PROSITE-ProRule" id="PRU10141"/>
    </source>
</evidence>
<keyword evidence="9" id="KW-1185">Reference proteome</keyword>
<dbReference type="Pfam" id="PF00069">
    <property type="entry name" value="Pkinase"/>
    <property type="match status" value="1"/>
</dbReference>
<dbReference type="AlphaFoldDB" id="A0A5B9QWK5"/>
<dbReference type="RefSeq" id="WP_068134439.1">
    <property type="nucleotide sequence ID" value="NZ_CP042914.1"/>
</dbReference>
<evidence type="ECO:0000313" key="9">
    <source>
        <dbReference type="Proteomes" id="UP000325286"/>
    </source>
</evidence>
<feature type="domain" description="Protein kinase" evidence="7">
    <location>
        <begin position="108"/>
        <end position="371"/>
    </location>
</feature>
<dbReference type="SMART" id="SM00710">
    <property type="entry name" value="PbH1"/>
    <property type="match status" value="5"/>
</dbReference>
<feature type="region of interest" description="Disordered" evidence="6">
    <location>
        <begin position="479"/>
        <end position="513"/>
    </location>
</feature>
<dbReference type="InterPro" id="IPR012334">
    <property type="entry name" value="Pectin_lyas_fold"/>
</dbReference>